<dbReference type="CDD" id="cd00190">
    <property type="entry name" value="Tryp_SPc"/>
    <property type="match status" value="1"/>
</dbReference>
<dbReference type="EMBL" id="JAWJWF010000005">
    <property type="protein sequence ID" value="KAK6632308.1"/>
    <property type="molecule type" value="Genomic_DNA"/>
</dbReference>
<dbReference type="PROSITE" id="PS50240">
    <property type="entry name" value="TRYPSIN_DOM"/>
    <property type="match status" value="1"/>
</dbReference>
<feature type="domain" description="Peptidase S1" evidence="2">
    <location>
        <begin position="34"/>
        <end position="296"/>
    </location>
</feature>
<gene>
    <name evidence="3" type="ORF">RUM44_007349</name>
</gene>
<dbReference type="InterPro" id="IPR009003">
    <property type="entry name" value="Peptidase_S1_PA"/>
</dbReference>
<evidence type="ECO:0000259" key="2">
    <source>
        <dbReference type="PROSITE" id="PS50240"/>
    </source>
</evidence>
<dbReference type="PROSITE" id="PS00134">
    <property type="entry name" value="TRYPSIN_HIS"/>
    <property type="match status" value="1"/>
</dbReference>
<accession>A0ABR1B293</accession>
<dbReference type="SMART" id="SM00020">
    <property type="entry name" value="Tryp_SPc"/>
    <property type="match status" value="1"/>
</dbReference>
<dbReference type="PRINTS" id="PR00722">
    <property type="entry name" value="CHYMOTRYPSIN"/>
</dbReference>
<keyword evidence="4" id="KW-1185">Reference proteome</keyword>
<comment type="caution">
    <text evidence="3">The sequence shown here is derived from an EMBL/GenBank/DDBJ whole genome shotgun (WGS) entry which is preliminary data.</text>
</comment>
<organism evidence="3 4">
    <name type="scientific">Polyplax serrata</name>
    <name type="common">Common mouse louse</name>
    <dbReference type="NCBI Taxonomy" id="468196"/>
    <lineage>
        <taxon>Eukaryota</taxon>
        <taxon>Metazoa</taxon>
        <taxon>Ecdysozoa</taxon>
        <taxon>Arthropoda</taxon>
        <taxon>Hexapoda</taxon>
        <taxon>Insecta</taxon>
        <taxon>Pterygota</taxon>
        <taxon>Neoptera</taxon>
        <taxon>Paraneoptera</taxon>
        <taxon>Psocodea</taxon>
        <taxon>Troctomorpha</taxon>
        <taxon>Phthiraptera</taxon>
        <taxon>Anoplura</taxon>
        <taxon>Polyplacidae</taxon>
        <taxon>Polyplax</taxon>
    </lineage>
</organism>
<keyword evidence="1" id="KW-1015">Disulfide bond</keyword>
<name>A0ABR1B293_POLSC</name>
<dbReference type="InterPro" id="IPR018114">
    <property type="entry name" value="TRYPSIN_HIS"/>
</dbReference>
<dbReference type="InterPro" id="IPR043504">
    <property type="entry name" value="Peptidase_S1_PA_chymotrypsin"/>
</dbReference>
<dbReference type="SUPFAM" id="SSF50494">
    <property type="entry name" value="Trypsin-like serine proteases"/>
    <property type="match status" value="1"/>
</dbReference>
<evidence type="ECO:0000313" key="4">
    <source>
        <dbReference type="Proteomes" id="UP001359485"/>
    </source>
</evidence>
<dbReference type="Proteomes" id="UP001359485">
    <property type="component" value="Unassembled WGS sequence"/>
</dbReference>
<sequence length="297" mass="33263">MEFLTNTKKENMKTILLAVADVPCGQQLKRGSRIIGGQNAVQGEFPWLVSIKRLGGHFCGGTIVNKRWVITAGHCMCRSGPNFFMDLLDLWFGGSSRILEERIRVSVGEYDLKSKNNKTIDKKVLKIHFHPQYRCAKFVDDIALLELENDIHWTKSVGPACLPTLNLDTEQYSTYSDRSATTAGWGWMNEKYGEGIRPDILQKVQVTVVDNEKCRSWYSSQGKKVKILDSQICAGNEIGGRDACWADSGGPLMVMESERMMVVGIVSTGIGCGRPKLPGLYTRMSVYMPWIVKVITE</sequence>
<proteinExistence type="predicted"/>
<dbReference type="Pfam" id="PF00089">
    <property type="entry name" value="Trypsin"/>
    <property type="match status" value="1"/>
</dbReference>
<dbReference type="Gene3D" id="2.40.10.10">
    <property type="entry name" value="Trypsin-like serine proteases"/>
    <property type="match status" value="1"/>
</dbReference>
<dbReference type="PANTHER" id="PTHR24252:SF7">
    <property type="entry name" value="HYALIN"/>
    <property type="match status" value="1"/>
</dbReference>
<dbReference type="InterPro" id="IPR001314">
    <property type="entry name" value="Peptidase_S1A"/>
</dbReference>
<protein>
    <recommendedName>
        <fullName evidence="2">Peptidase S1 domain-containing protein</fullName>
    </recommendedName>
</protein>
<evidence type="ECO:0000256" key="1">
    <source>
        <dbReference type="ARBA" id="ARBA00023157"/>
    </source>
</evidence>
<evidence type="ECO:0000313" key="3">
    <source>
        <dbReference type="EMBL" id="KAK6632308.1"/>
    </source>
</evidence>
<dbReference type="InterPro" id="IPR001254">
    <property type="entry name" value="Trypsin_dom"/>
</dbReference>
<reference evidence="3 4" key="1">
    <citation type="submission" date="2023-09" db="EMBL/GenBank/DDBJ databases">
        <title>Genomes of two closely related lineages of the louse Polyplax serrata with different host specificities.</title>
        <authorList>
            <person name="Martinu J."/>
            <person name="Tarabai H."/>
            <person name="Stefka J."/>
            <person name="Hypsa V."/>
        </authorList>
    </citation>
    <scope>NUCLEOTIDE SEQUENCE [LARGE SCALE GENOMIC DNA]</scope>
    <source>
        <strain evidence="3">98ZLc_SE</strain>
    </source>
</reference>
<dbReference type="PANTHER" id="PTHR24252">
    <property type="entry name" value="ACROSIN-RELATED"/>
    <property type="match status" value="1"/>
</dbReference>